<dbReference type="HOGENOM" id="CLU_105427_0_0_9"/>
<keyword evidence="3" id="KW-1185">Reference proteome</keyword>
<keyword evidence="1" id="KW-1133">Transmembrane helix</keyword>
<sequence>MDTSTIRPNVYGFGIIPKQVSVDMVEFGYHDQNFEFKAKPSPKYIGAVAATQPLTTILFKMFENIFLKYNIHQRALLKWGIVALSVFIAYLLVKVYVKRAQKKVAERLLENAKRYTATFTFSKRRDFSYWFGIGLVAIFVFLFMRSNNGSEGILLIPITILSWYFFIVWLGMTPIHYDYEKQYISLVSIEEKK</sequence>
<dbReference type="EMBL" id="ACKZ01000017">
    <property type="protein sequence ID" value="EEW37325.1"/>
    <property type="molecule type" value="Genomic_DNA"/>
</dbReference>
<evidence type="ECO:0000313" key="3">
    <source>
        <dbReference type="Proteomes" id="UP000005926"/>
    </source>
</evidence>
<evidence type="ECO:0000313" key="2">
    <source>
        <dbReference type="EMBL" id="EEW37325.1"/>
    </source>
</evidence>
<evidence type="ECO:0000256" key="1">
    <source>
        <dbReference type="SAM" id="Phobius"/>
    </source>
</evidence>
<dbReference type="AlphaFoldDB" id="C8NGB3"/>
<dbReference type="STRING" id="638301.HMPREF0444_0958"/>
<dbReference type="Proteomes" id="UP000005926">
    <property type="component" value="Unassembled WGS sequence"/>
</dbReference>
<organism evidence="2 3">
    <name type="scientific">Granulicatella adiacens ATCC 49175</name>
    <dbReference type="NCBI Taxonomy" id="638301"/>
    <lineage>
        <taxon>Bacteria</taxon>
        <taxon>Bacillati</taxon>
        <taxon>Bacillota</taxon>
        <taxon>Bacilli</taxon>
        <taxon>Lactobacillales</taxon>
        <taxon>Carnobacteriaceae</taxon>
        <taxon>Granulicatella</taxon>
    </lineage>
</organism>
<keyword evidence="1" id="KW-0812">Transmembrane</keyword>
<gene>
    <name evidence="2" type="ORF">HMPREF0444_0958</name>
</gene>
<name>C8NGB3_9LACT</name>
<feature type="transmembrane region" description="Helical" evidence="1">
    <location>
        <begin position="76"/>
        <end position="97"/>
    </location>
</feature>
<feature type="transmembrane region" description="Helical" evidence="1">
    <location>
        <begin position="127"/>
        <end position="146"/>
    </location>
</feature>
<feature type="transmembrane region" description="Helical" evidence="1">
    <location>
        <begin position="152"/>
        <end position="172"/>
    </location>
</feature>
<dbReference type="NCBIfam" id="TIGR01218">
    <property type="entry name" value="Gpos_tandem_5TM"/>
    <property type="match status" value="1"/>
</dbReference>
<evidence type="ECO:0008006" key="4">
    <source>
        <dbReference type="Google" id="ProtNLM"/>
    </source>
</evidence>
<reference evidence="2 3" key="1">
    <citation type="submission" date="2009-08" db="EMBL/GenBank/DDBJ databases">
        <authorList>
            <person name="Muzny D."/>
            <person name="Qin X."/>
            <person name="Deng J."/>
            <person name="Jiang H."/>
            <person name="Liu Y."/>
            <person name="Qu J."/>
            <person name="Song X.-Z."/>
            <person name="Zhang L."/>
            <person name="Thornton R."/>
            <person name="Coyle M."/>
            <person name="Francisco L."/>
            <person name="Jackson L."/>
            <person name="Javaid M."/>
            <person name="Korchina V."/>
            <person name="Kovar C."/>
            <person name="Mata R."/>
            <person name="Mathew T."/>
            <person name="Ngo R."/>
            <person name="Nguyen L."/>
            <person name="Nguyen N."/>
            <person name="Okwuonu G."/>
            <person name="Ongeri F."/>
            <person name="Pham C."/>
            <person name="Simmons D."/>
            <person name="Wilczek-Boney K."/>
            <person name="Hale W."/>
            <person name="Jakkamsetti A."/>
            <person name="Pham P."/>
            <person name="Ruth R."/>
            <person name="San Lucas F."/>
            <person name="Warren J."/>
            <person name="Zhang J."/>
            <person name="Zhao Z."/>
            <person name="Zhou C."/>
            <person name="Zhu D."/>
            <person name="Lee S."/>
            <person name="Bess C."/>
            <person name="Blankenburg K."/>
            <person name="Forbes L."/>
            <person name="Fu Q."/>
            <person name="Gubbala S."/>
            <person name="Hirani K."/>
            <person name="Jayaseelan J.C."/>
            <person name="Lara F."/>
            <person name="Munidasa M."/>
            <person name="Palculict T."/>
            <person name="Patil S."/>
            <person name="Pu L.-L."/>
            <person name="Saada N."/>
            <person name="Tang L."/>
            <person name="Weissenberger G."/>
            <person name="Zhu Y."/>
            <person name="Hemphill L."/>
            <person name="Shang Y."/>
            <person name="Youmans B."/>
            <person name="Ayvaz T."/>
            <person name="Ross M."/>
            <person name="Santibanez J."/>
            <person name="Aqrawi P."/>
            <person name="Gross S."/>
            <person name="Joshi V."/>
            <person name="Fowler G."/>
            <person name="Nazareth L."/>
            <person name="Reid J."/>
            <person name="Worley K."/>
            <person name="Petrosino J."/>
            <person name="Highlander S."/>
            <person name="Gibbs R."/>
        </authorList>
    </citation>
    <scope>NUCLEOTIDE SEQUENCE [LARGE SCALE GENOMIC DNA]</scope>
    <source>
        <strain evidence="2 3">ATCC 49175</strain>
    </source>
</reference>
<proteinExistence type="predicted"/>
<comment type="caution">
    <text evidence="2">The sequence shown here is derived from an EMBL/GenBank/DDBJ whole genome shotgun (WGS) entry which is preliminary data.</text>
</comment>
<protein>
    <recommendedName>
        <fullName evidence="4">Tandem five-TM protein</fullName>
    </recommendedName>
</protein>
<keyword evidence="1" id="KW-0472">Membrane</keyword>
<accession>C8NGB3</accession>
<dbReference type="InterPro" id="IPR005915">
    <property type="entry name" value="Tandem_5TM"/>
</dbReference>